<comment type="caution">
    <text evidence="10">Lacks conserved residue(s) required for the propagation of feature annotation.</text>
</comment>
<sequence length="75" mass="7875">MLFYIVAFFQVVFCVALIGLILLHSGKGGGLSSSLGGGMGGTFSGTTIMEKNLTRLTLIVLGLFALTNITLFFLA</sequence>
<gene>
    <name evidence="11" type="ORF">AVDCRST_MAG82-3256</name>
</gene>
<dbReference type="InterPro" id="IPR004692">
    <property type="entry name" value="SecG"/>
</dbReference>
<evidence type="ECO:0000256" key="3">
    <source>
        <dbReference type="ARBA" id="ARBA00022448"/>
    </source>
</evidence>
<evidence type="ECO:0000256" key="5">
    <source>
        <dbReference type="ARBA" id="ARBA00022927"/>
    </source>
</evidence>
<comment type="similarity">
    <text evidence="2 10">Belongs to the SecG family.</text>
</comment>
<keyword evidence="10" id="KW-1003">Cell membrane</keyword>
<keyword evidence="7 10" id="KW-0811">Translocation</keyword>
<evidence type="ECO:0000256" key="10">
    <source>
        <dbReference type="RuleBase" id="RU365087"/>
    </source>
</evidence>
<evidence type="ECO:0000256" key="9">
    <source>
        <dbReference type="ARBA" id="ARBA00025182"/>
    </source>
</evidence>
<evidence type="ECO:0000256" key="1">
    <source>
        <dbReference type="ARBA" id="ARBA00004141"/>
    </source>
</evidence>
<evidence type="ECO:0000256" key="7">
    <source>
        <dbReference type="ARBA" id="ARBA00023010"/>
    </source>
</evidence>
<dbReference type="EMBL" id="CADCVA010000396">
    <property type="protein sequence ID" value="CAA9445208.1"/>
    <property type="molecule type" value="Genomic_DNA"/>
</dbReference>
<protein>
    <recommendedName>
        <fullName evidence="10">Protein-export membrane protein SecG</fullName>
    </recommendedName>
</protein>
<evidence type="ECO:0000313" key="11">
    <source>
        <dbReference type="EMBL" id="CAA9445208.1"/>
    </source>
</evidence>
<dbReference type="GO" id="GO:0005886">
    <property type="term" value="C:plasma membrane"/>
    <property type="evidence" value="ECO:0007669"/>
    <property type="project" value="UniProtKB-SubCell"/>
</dbReference>
<evidence type="ECO:0000256" key="4">
    <source>
        <dbReference type="ARBA" id="ARBA00022692"/>
    </source>
</evidence>
<comment type="subcellular location">
    <subcellularLocation>
        <location evidence="10">Cell membrane</location>
        <topology evidence="10">Multi-pass membrane protein</topology>
    </subcellularLocation>
    <subcellularLocation>
        <location evidence="1">Membrane</location>
        <topology evidence="1">Multi-pass membrane protein</topology>
    </subcellularLocation>
</comment>
<dbReference type="GO" id="GO:0009306">
    <property type="term" value="P:protein secretion"/>
    <property type="evidence" value="ECO:0007669"/>
    <property type="project" value="UniProtKB-UniRule"/>
</dbReference>
<dbReference type="PRINTS" id="PR01651">
    <property type="entry name" value="SECGEXPORT"/>
</dbReference>
<organism evidence="11">
    <name type="scientific">uncultured Rubrobacteraceae bacterium</name>
    <dbReference type="NCBI Taxonomy" id="349277"/>
    <lineage>
        <taxon>Bacteria</taxon>
        <taxon>Bacillati</taxon>
        <taxon>Actinomycetota</taxon>
        <taxon>Rubrobacteria</taxon>
        <taxon>Rubrobacterales</taxon>
        <taxon>Rubrobacteraceae</taxon>
        <taxon>environmental samples</taxon>
    </lineage>
</organism>
<dbReference type="GO" id="GO:0015450">
    <property type="term" value="F:protein-transporting ATPase activity"/>
    <property type="evidence" value="ECO:0007669"/>
    <property type="project" value="UniProtKB-UniRule"/>
</dbReference>
<proteinExistence type="inferred from homology"/>
<reference evidence="11" key="1">
    <citation type="submission" date="2020-02" db="EMBL/GenBank/DDBJ databases">
        <authorList>
            <person name="Meier V. D."/>
        </authorList>
    </citation>
    <scope>NUCLEOTIDE SEQUENCE</scope>
    <source>
        <strain evidence="11">AVDCRST_MAG82</strain>
    </source>
</reference>
<feature type="transmembrane region" description="Helical" evidence="10">
    <location>
        <begin position="56"/>
        <end position="74"/>
    </location>
</feature>
<evidence type="ECO:0000256" key="6">
    <source>
        <dbReference type="ARBA" id="ARBA00022989"/>
    </source>
</evidence>
<keyword evidence="8 10" id="KW-0472">Membrane</keyword>
<accession>A0A6J4QSK3</accession>
<comment type="function">
    <text evidence="9 10">Involved in protein export. Participates in an early event of protein translocation.</text>
</comment>
<keyword evidence="5 10" id="KW-0653">Protein transport</keyword>
<dbReference type="Pfam" id="PF03840">
    <property type="entry name" value="SecG"/>
    <property type="match status" value="1"/>
</dbReference>
<evidence type="ECO:0000256" key="8">
    <source>
        <dbReference type="ARBA" id="ARBA00023136"/>
    </source>
</evidence>
<dbReference type="AlphaFoldDB" id="A0A6J4QSK3"/>
<keyword evidence="4 10" id="KW-0812">Transmembrane</keyword>
<keyword evidence="6 10" id="KW-1133">Transmembrane helix</keyword>
<evidence type="ECO:0000256" key="2">
    <source>
        <dbReference type="ARBA" id="ARBA00008445"/>
    </source>
</evidence>
<dbReference type="NCBIfam" id="TIGR00810">
    <property type="entry name" value="secG"/>
    <property type="match status" value="1"/>
</dbReference>
<name>A0A6J4QSK3_9ACTN</name>
<keyword evidence="3 10" id="KW-0813">Transport</keyword>